<feature type="domain" description="NAD-dependent epimerase/dehydratase" evidence="1">
    <location>
        <begin position="169"/>
        <end position="255"/>
    </location>
</feature>
<dbReference type="Pfam" id="PF05368">
    <property type="entry name" value="NmrA"/>
    <property type="match status" value="1"/>
</dbReference>
<name>A0ABR1NM62_DIAER</name>
<sequence length="355" mass="38552">MVHFSPRNLTGMCAFASRIVLIRTSTGVTGYIGGTVFDTLVKAHPEYSITVLLRDPKPSFSEKYPNVKVLKGDFENAELLKDAASKADIVVHHGDSDHETAVSALLAGAASRAAASLPAFYIHLGGTGIIGEYDGLGELHPKVWSDVDDIGALWSMPLDAPHRNTEILIQKAWEAHGEALKTAVVCPPIIHGRGTGPGRIDSIYYPALYQAVVQTGATFYHGSGSNIYSRVHVEDVAQAFLKLIESAAKGGQGTDWGREGYYFLTSEEITQKEIAVAAGKILKRQGAVATEQPRQVTLEELDAMLPHIPFRAVGRLLFAANSRSNPDRSRRVLSYEPRGPGFMDCLEDDLKRVAQ</sequence>
<dbReference type="InterPro" id="IPR051783">
    <property type="entry name" value="NAD(P)-dependent_oxidoreduct"/>
</dbReference>
<accession>A0ABR1NM62</accession>
<dbReference type="PANTHER" id="PTHR48079">
    <property type="entry name" value="PROTEIN YEEZ"/>
    <property type="match status" value="1"/>
</dbReference>
<feature type="domain" description="NmrA-like" evidence="2">
    <location>
        <begin position="26"/>
        <end position="113"/>
    </location>
</feature>
<dbReference type="InterPro" id="IPR008030">
    <property type="entry name" value="NmrA-like"/>
</dbReference>
<reference evidence="3 4" key="1">
    <citation type="submission" date="2024-02" db="EMBL/GenBank/DDBJ databases">
        <title>De novo assembly and annotation of 12 fungi associated with fruit tree decline syndrome in Ontario, Canada.</title>
        <authorList>
            <person name="Sulman M."/>
            <person name="Ellouze W."/>
            <person name="Ilyukhin E."/>
        </authorList>
    </citation>
    <scope>NUCLEOTIDE SEQUENCE [LARGE SCALE GENOMIC DNA]</scope>
    <source>
        <strain evidence="3 4">M169</strain>
    </source>
</reference>
<organism evidence="3 4">
    <name type="scientific">Diaporthe eres</name>
    <name type="common">Phomopsis oblonga</name>
    <dbReference type="NCBI Taxonomy" id="83184"/>
    <lineage>
        <taxon>Eukaryota</taxon>
        <taxon>Fungi</taxon>
        <taxon>Dikarya</taxon>
        <taxon>Ascomycota</taxon>
        <taxon>Pezizomycotina</taxon>
        <taxon>Sordariomycetes</taxon>
        <taxon>Sordariomycetidae</taxon>
        <taxon>Diaporthales</taxon>
        <taxon>Diaporthaceae</taxon>
        <taxon>Diaporthe</taxon>
        <taxon>Diaporthe eres species complex</taxon>
    </lineage>
</organism>
<protein>
    <recommendedName>
        <fullName evidence="5">NAD(P)-binding domain-containing protein</fullName>
    </recommendedName>
</protein>
<evidence type="ECO:0000313" key="4">
    <source>
        <dbReference type="Proteomes" id="UP001430848"/>
    </source>
</evidence>
<evidence type="ECO:0000259" key="1">
    <source>
        <dbReference type="Pfam" id="PF01370"/>
    </source>
</evidence>
<dbReference type="SUPFAM" id="SSF51735">
    <property type="entry name" value="NAD(P)-binding Rossmann-fold domains"/>
    <property type="match status" value="1"/>
</dbReference>
<keyword evidence="4" id="KW-1185">Reference proteome</keyword>
<dbReference type="EMBL" id="JAKNSF020000213">
    <property type="protein sequence ID" value="KAK7706801.1"/>
    <property type="molecule type" value="Genomic_DNA"/>
</dbReference>
<dbReference type="PANTHER" id="PTHR48079:SF6">
    <property type="entry name" value="NAD(P)-BINDING DOMAIN-CONTAINING PROTEIN-RELATED"/>
    <property type="match status" value="1"/>
</dbReference>
<dbReference type="Proteomes" id="UP001430848">
    <property type="component" value="Unassembled WGS sequence"/>
</dbReference>
<evidence type="ECO:0000259" key="2">
    <source>
        <dbReference type="Pfam" id="PF05368"/>
    </source>
</evidence>
<dbReference type="Gene3D" id="3.40.50.720">
    <property type="entry name" value="NAD(P)-binding Rossmann-like Domain"/>
    <property type="match status" value="1"/>
</dbReference>
<comment type="caution">
    <text evidence="3">The sequence shown here is derived from an EMBL/GenBank/DDBJ whole genome shotgun (WGS) entry which is preliminary data.</text>
</comment>
<evidence type="ECO:0008006" key="5">
    <source>
        <dbReference type="Google" id="ProtNLM"/>
    </source>
</evidence>
<evidence type="ECO:0000313" key="3">
    <source>
        <dbReference type="EMBL" id="KAK7706801.1"/>
    </source>
</evidence>
<dbReference type="InterPro" id="IPR001509">
    <property type="entry name" value="Epimerase_deHydtase"/>
</dbReference>
<dbReference type="Pfam" id="PF01370">
    <property type="entry name" value="Epimerase"/>
    <property type="match status" value="1"/>
</dbReference>
<dbReference type="InterPro" id="IPR036291">
    <property type="entry name" value="NAD(P)-bd_dom_sf"/>
</dbReference>
<proteinExistence type="predicted"/>
<gene>
    <name evidence="3" type="ORF">SLS63_013907</name>
</gene>